<dbReference type="OrthoDB" id="285793at2759"/>
<proteinExistence type="predicted"/>
<dbReference type="STRING" id="741276.A0A2S5BBI1"/>
<dbReference type="PANTHER" id="PTHR22715">
    <property type="entry name" value="TRANSFORMING GROWTH FACTOR BETA REGULATED GENE 1"/>
    <property type="match status" value="1"/>
</dbReference>
<dbReference type="InterPro" id="IPR040092">
    <property type="entry name" value="TBRG1"/>
</dbReference>
<feature type="compositionally biased region" description="Low complexity" evidence="3">
    <location>
        <begin position="155"/>
        <end position="169"/>
    </location>
</feature>
<dbReference type="Pfam" id="PF05964">
    <property type="entry name" value="FYRN"/>
    <property type="match status" value="1"/>
</dbReference>
<evidence type="ECO:0008006" key="6">
    <source>
        <dbReference type="Google" id="ProtNLM"/>
    </source>
</evidence>
<name>A0A2S5BBI1_9BASI</name>
<dbReference type="PANTHER" id="PTHR22715:SF0">
    <property type="entry name" value="TRANSFORMING GROWTH FACTOR BETA REGULATOR 1"/>
    <property type="match status" value="1"/>
</dbReference>
<keyword evidence="2" id="KW-0539">Nucleus</keyword>
<organism evidence="4 5">
    <name type="scientific">Rhodotorula taiwanensis</name>
    <dbReference type="NCBI Taxonomy" id="741276"/>
    <lineage>
        <taxon>Eukaryota</taxon>
        <taxon>Fungi</taxon>
        <taxon>Dikarya</taxon>
        <taxon>Basidiomycota</taxon>
        <taxon>Pucciniomycotina</taxon>
        <taxon>Microbotryomycetes</taxon>
        <taxon>Sporidiobolales</taxon>
        <taxon>Sporidiobolaceae</taxon>
        <taxon>Rhodotorula</taxon>
    </lineage>
</organism>
<dbReference type="PROSITE" id="PS51543">
    <property type="entry name" value="FYRC"/>
    <property type="match status" value="1"/>
</dbReference>
<comment type="subcellular location">
    <subcellularLocation>
        <location evidence="1">Nucleus</location>
    </subcellularLocation>
</comment>
<dbReference type="GO" id="GO:0051726">
    <property type="term" value="P:regulation of cell cycle"/>
    <property type="evidence" value="ECO:0007669"/>
    <property type="project" value="TreeGrafter"/>
</dbReference>
<evidence type="ECO:0000313" key="5">
    <source>
        <dbReference type="Proteomes" id="UP000237144"/>
    </source>
</evidence>
<sequence>MAAGVTSFDAEALREQTLKSERETAFPLLHPPILPSLDDPQPIPPTLTTNTDMTGDDYNKPAGPAPLPKTFPPRQRSHPLRTAIAAQKLRDEHTAQQIAHALPPPSFPAVHVLGLAGSAVAHNVERALAGESFDAVAFASAETAARGSKRRRESSAGAAASTARTRGGRPSMTADSAAPGFNNLPNPFALAGAIPVGAPMSRNNADAIASAAPAVSGMSAVSAVGQSAGAGDLDVAMDDGASVGSGEGFGEEDGGDFTPVVSGQGRRSGGGRKSDAANPKPKKLRQHGLTSGTFAIPPIPRNADGLPVLPIAAGIMIVRNLGTVDLRDGFHTERYIFPIGYEAVRRYPSMIDPATNAEYICRIVDGGNMMPRFELHPSDQPGQIVSSGTPTGAWSQVVRATNEIRKRNHSGSVSGPDYYGLSHNIVKALIQELPGADQVPGYIWQTFVEDASGDRRPANAPKKPMGARRKSRVQDVEESPGYDADDYAGQQTYYAGHAEPGSEYASPADFTGGDLAVTPANYAAQHDYTPASLHNLLAAAAPPSNPYDLPTGVGADAMFGLNGAAAAPYDPYAIPVSAAYDAGAAFSYNLPPGGQPMEYPSSDEESA</sequence>
<gene>
    <name evidence="4" type="ORF">BMF94_2893</name>
</gene>
<accession>A0A2S5BBI1</accession>
<dbReference type="SMART" id="SM00541">
    <property type="entry name" value="FYRN"/>
    <property type="match status" value="1"/>
</dbReference>
<dbReference type="PROSITE" id="PS51542">
    <property type="entry name" value="FYRN"/>
    <property type="match status" value="1"/>
</dbReference>
<dbReference type="EMBL" id="PJQD01000029">
    <property type="protein sequence ID" value="POY74081.1"/>
    <property type="molecule type" value="Genomic_DNA"/>
</dbReference>
<protein>
    <recommendedName>
        <fullName evidence="6">FYR N-terminal domain-containing protein</fullName>
    </recommendedName>
</protein>
<dbReference type="Proteomes" id="UP000237144">
    <property type="component" value="Unassembled WGS sequence"/>
</dbReference>
<evidence type="ECO:0000256" key="2">
    <source>
        <dbReference type="ARBA" id="ARBA00023242"/>
    </source>
</evidence>
<feature type="region of interest" description="Disordered" evidence="3">
    <location>
        <begin position="453"/>
        <end position="487"/>
    </location>
</feature>
<feature type="compositionally biased region" description="Acidic residues" evidence="3">
    <location>
        <begin position="476"/>
        <end position="486"/>
    </location>
</feature>
<dbReference type="InterPro" id="IPR003888">
    <property type="entry name" value="FYrich_N"/>
</dbReference>
<dbReference type="AlphaFoldDB" id="A0A2S5BBI1"/>
<evidence type="ECO:0000313" key="4">
    <source>
        <dbReference type="EMBL" id="POY74081.1"/>
    </source>
</evidence>
<evidence type="ECO:0000256" key="3">
    <source>
        <dbReference type="SAM" id="MobiDB-lite"/>
    </source>
</evidence>
<dbReference type="Gene3D" id="3.30.160.360">
    <property type="match status" value="1"/>
</dbReference>
<feature type="region of interest" description="Disordered" evidence="3">
    <location>
        <begin position="1"/>
        <end position="78"/>
    </location>
</feature>
<reference evidence="4 5" key="1">
    <citation type="journal article" date="2018" name="Front. Microbiol.">
        <title>Prospects for Fungal Bioremediation of Acidic Radioactive Waste Sites: Characterization and Genome Sequence of Rhodotorula taiwanensis MD1149.</title>
        <authorList>
            <person name="Tkavc R."/>
            <person name="Matrosova V.Y."/>
            <person name="Grichenko O.E."/>
            <person name="Gostincar C."/>
            <person name="Volpe R.P."/>
            <person name="Klimenkova P."/>
            <person name="Gaidamakova E.K."/>
            <person name="Zhou C.E."/>
            <person name="Stewart B.J."/>
            <person name="Lyman M.G."/>
            <person name="Malfatti S.A."/>
            <person name="Rubinfeld B."/>
            <person name="Courtot M."/>
            <person name="Singh J."/>
            <person name="Dalgard C.L."/>
            <person name="Hamilton T."/>
            <person name="Frey K.G."/>
            <person name="Gunde-Cimerman N."/>
            <person name="Dugan L."/>
            <person name="Daly M.J."/>
        </authorList>
    </citation>
    <scope>NUCLEOTIDE SEQUENCE [LARGE SCALE GENOMIC DNA]</scope>
    <source>
        <strain evidence="4 5">MD1149</strain>
    </source>
</reference>
<dbReference type="InterPro" id="IPR003889">
    <property type="entry name" value="FYrich_C"/>
</dbReference>
<keyword evidence="5" id="KW-1185">Reference proteome</keyword>
<feature type="region of interest" description="Disordered" evidence="3">
    <location>
        <begin position="235"/>
        <end position="296"/>
    </location>
</feature>
<feature type="compositionally biased region" description="Basic and acidic residues" evidence="3">
    <location>
        <begin position="11"/>
        <end position="24"/>
    </location>
</feature>
<dbReference type="Pfam" id="PF05965">
    <property type="entry name" value="FYRC"/>
    <property type="match status" value="1"/>
</dbReference>
<feature type="region of interest" description="Disordered" evidence="3">
    <location>
        <begin position="143"/>
        <end position="179"/>
    </location>
</feature>
<comment type="caution">
    <text evidence="4">The sequence shown here is derived from an EMBL/GenBank/DDBJ whole genome shotgun (WGS) entry which is preliminary data.</text>
</comment>
<evidence type="ECO:0000256" key="1">
    <source>
        <dbReference type="ARBA" id="ARBA00004123"/>
    </source>
</evidence>
<dbReference type="GO" id="GO:0005634">
    <property type="term" value="C:nucleus"/>
    <property type="evidence" value="ECO:0007669"/>
    <property type="project" value="UniProtKB-SubCell"/>
</dbReference>